<evidence type="ECO:0000313" key="12">
    <source>
        <dbReference type="Proteomes" id="UP000305222"/>
    </source>
</evidence>
<dbReference type="SUPFAM" id="SSF53223">
    <property type="entry name" value="Aminoacid dehydrogenase-like, N-terminal domain"/>
    <property type="match status" value="1"/>
</dbReference>
<keyword evidence="4" id="KW-0521">NADP</keyword>
<evidence type="ECO:0000256" key="1">
    <source>
        <dbReference type="ARBA" id="ARBA00004871"/>
    </source>
</evidence>
<protein>
    <recommendedName>
        <fullName evidence="2">shikimate dehydrogenase (NADP(+))</fullName>
        <ecNumber evidence="2">1.1.1.25</ecNumber>
    </recommendedName>
</protein>
<evidence type="ECO:0000256" key="4">
    <source>
        <dbReference type="ARBA" id="ARBA00022857"/>
    </source>
</evidence>
<dbReference type="NCBIfam" id="NF001319">
    <property type="entry name" value="PRK00258.3-3"/>
    <property type="match status" value="1"/>
</dbReference>
<feature type="non-terminal residue" evidence="11">
    <location>
        <position position="1"/>
    </location>
</feature>
<comment type="caution">
    <text evidence="11">The sequence shown here is derived from an EMBL/GenBank/DDBJ whole genome shotgun (WGS) entry which is preliminary data.</text>
</comment>
<evidence type="ECO:0000256" key="2">
    <source>
        <dbReference type="ARBA" id="ARBA00012962"/>
    </source>
</evidence>
<dbReference type="Gene3D" id="3.40.50.720">
    <property type="entry name" value="NAD(P)-binding Rossmann-like Domain"/>
    <property type="match status" value="1"/>
</dbReference>
<dbReference type="NCBIfam" id="TIGR00507">
    <property type="entry name" value="aroE"/>
    <property type="match status" value="1"/>
</dbReference>
<gene>
    <name evidence="11" type="primary">aroE</name>
    <name evidence="11" type="ORF">FC699_10315</name>
</gene>
<feature type="domain" description="SDH C-terminal" evidence="10">
    <location>
        <begin position="231"/>
        <end position="260"/>
    </location>
</feature>
<dbReference type="GO" id="GO:0050661">
    <property type="term" value="F:NADP binding"/>
    <property type="evidence" value="ECO:0007669"/>
    <property type="project" value="InterPro"/>
</dbReference>
<dbReference type="Pfam" id="PF18317">
    <property type="entry name" value="SDH_C"/>
    <property type="match status" value="1"/>
</dbReference>
<evidence type="ECO:0000256" key="5">
    <source>
        <dbReference type="ARBA" id="ARBA00023002"/>
    </source>
</evidence>
<dbReference type="GO" id="GO:0019632">
    <property type="term" value="P:shikimate metabolic process"/>
    <property type="evidence" value="ECO:0007669"/>
    <property type="project" value="InterPro"/>
</dbReference>
<dbReference type="GO" id="GO:0008652">
    <property type="term" value="P:amino acid biosynthetic process"/>
    <property type="evidence" value="ECO:0007669"/>
    <property type="project" value="UniProtKB-KW"/>
</dbReference>
<dbReference type="InterPro" id="IPR022893">
    <property type="entry name" value="Shikimate_DH_fam"/>
</dbReference>
<reference evidence="11 12" key="1">
    <citation type="journal article" date="2019" name="Environ. Microbiol.">
        <title>An active ?-lactamase is a part of an orchestrated cell wall stress resistance network of Bacillus subtilis and related rhizosphere species.</title>
        <authorList>
            <person name="Bucher T."/>
            <person name="Keren-Paz A."/>
            <person name="Hausser J."/>
            <person name="Olender T."/>
            <person name="Cytryn E."/>
            <person name="Kolodkin-Gal I."/>
        </authorList>
    </citation>
    <scope>NUCLEOTIDE SEQUENCE [LARGE SCALE GENOMIC DNA]</scope>
    <source>
        <strain evidence="11 12">I5</strain>
    </source>
</reference>
<evidence type="ECO:0000259" key="10">
    <source>
        <dbReference type="Pfam" id="PF18317"/>
    </source>
</evidence>
<keyword evidence="3" id="KW-0028">Amino-acid biosynthesis</keyword>
<evidence type="ECO:0000256" key="7">
    <source>
        <dbReference type="ARBA" id="ARBA00049442"/>
    </source>
</evidence>
<dbReference type="InterPro" id="IPR013708">
    <property type="entry name" value="Shikimate_DH-bd_N"/>
</dbReference>
<dbReference type="AlphaFoldDB" id="A0A4U3B788"/>
<comment type="catalytic activity">
    <reaction evidence="7">
        <text>shikimate + NADP(+) = 3-dehydroshikimate + NADPH + H(+)</text>
        <dbReference type="Rhea" id="RHEA:17737"/>
        <dbReference type="ChEBI" id="CHEBI:15378"/>
        <dbReference type="ChEBI" id="CHEBI:16630"/>
        <dbReference type="ChEBI" id="CHEBI:36208"/>
        <dbReference type="ChEBI" id="CHEBI:57783"/>
        <dbReference type="ChEBI" id="CHEBI:58349"/>
        <dbReference type="EC" id="1.1.1.25"/>
    </reaction>
</comment>
<evidence type="ECO:0000256" key="3">
    <source>
        <dbReference type="ARBA" id="ARBA00022605"/>
    </source>
</evidence>
<dbReference type="EMBL" id="SZON01000353">
    <property type="protein sequence ID" value="TKI96462.1"/>
    <property type="molecule type" value="Genomic_DNA"/>
</dbReference>
<dbReference type="EC" id="1.1.1.25" evidence="2"/>
<keyword evidence="6" id="KW-0057">Aromatic amino acid biosynthesis</keyword>
<dbReference type="FunFam" id="3.40.50.10860:FF:000011">
    <property type="entry name" value="Shikimate dehydrogenase (NADP(+))"/>
    <property type="match status" value="1"/>
</dbReference>
<dbReference type="GO" id="GO:0004764">
    <property type="term" value="F:shikimate 3-dehydrogenase (NADP+) activity"/>
    <property type="evidence" value="ECO:0007669"/>
    <property type="project" value="UniProtKB-EC"/>
</dbReference>
<dbReference type="InterPro" id="IPR041121">
    <property type="entry name" value="SDH_C"/>
</dbReference>
<evidence type="ECO:0000313" key="11">
    <source>
        <dbReference type="EMBL" id="TKI96462.1"/>
    </source>
</evidence>
<evidence type="ECO:0000256" key="6">
    <source>
        <dbReference type="ARBA" id="ARBA00023141"/>
    </source>
</evidence>
<dbReference type="InterPro" id="IPR006151">
    <property type="entry name" value="Shikm_DH/Glu-tRNA_Rdtase"/>
</dbReference>
<name>A0A4U3B788_9BACI</name>
<comment type="pathway">
    <text evidence="1">Metabolic intermediate biosynthesis; chorismate biosynthesis; chorismate from D-erythrose 4-phosphate and phosphoenolpyruvate: step 4/7.</text>
</comment>
<dbReference type="Pfam" id="PF01488">
    <property type="entry name" value="Shikimate_DH"/>
    <property type="match status" value="1"/>
</dbReference>
<dbReference type="GO" id="GO:0009073">
    <property type="term" value="P:aromatic amino acid family biosynthetic process"/>
    <property type="evidence" value="ECO:0007669"/>
    <property type="project" value="UniProtKB-KW"/>
</dbReference>
<dbReference type="Gene3D" id="3.40.50.10860">
    <property type="entry name" value="Leucine Dehydrogenase, chain A, domain 1"/>
    <property type="match status" value="1"/>
</dbReference>
<feature type="domain" description="Quinate/shikimate 5-dehydrogenase/glutamyl-tRNA reductase" evidence="8">
    <location>
        <begin position="105"/>
        <end position="189"/>
    </location>
</feature>
<dbReference type="InterPro" id="IPR036291">
    <property type="entry name" value="NAD(P)-bd_dom_sf"/>
</dbReference>
<dbReference type="GO" id="GO:0005829">
    <property type="term" value="C:cytosol"/>
    <property type="evidence" value="ECO:0007669"/>
    <property type="project" value="TreeGrafter"/>
</dbReference>
<dbReference type="PANTHER" id="PTHR21089:SF1">
    <property type="entry name" value="BIFUNCTIONAL 3-DEHYDROQUINATE DEHYDRATASE_SHIKIMATE DEHYDROGENASE, CHLOROPLASTIC"/>
    <property type="match status" value="1"/>
</dbReference>
<dbReference type="InterPro" id="IPR046346">
    <property type="entry name" value="Aminoacid_DH-like_N_sf"/>
</dbReference>
<dbReference type="PANTHER" id="PTHR21089">
    <property type="entry name" value="SHIKIMATE DEHYDROGENASE"/>
    <property type="match status" value="1"/>
</dbReference>
<dbReference type="UniPathway" id="UPA00053">
    <property type="reaction ID" value="UER00087"/>
</dbReference>
<dbReference type="Proteomes" id="UP000305222">
    <property type="component" value="Unassembled WGS sequence"/>
</dbReference>
<keyword evidence="5 11" id="KW-0560">Oxidoreductase</keyword>
<accession>A0A4U3B788</accession>
<dbReference type="CDD" id="cd01065">
    <property type="entry name" value="NAD_bind_Shikimate_DH"/>
    <property type="match status" value="1"/>
</dbReference>
<dbReference type="InterPro" id="IPR011342">
    <property type="entry name" value="Shikimate_DH"/>
</dbReference>
<dbReference type="Pfam" id="PF08501">
    <property type="entry name" value="Shikimate_dh_N"/>
    <property type="match status" value="1"/>
</dbReference>
<dbReference type="SUPFAM" id="SSF51735">
    <property type="entry name" value="NAD(P)-binding Rossmann-fold domains"/>
    <property type="match status" value="1"/>
</dbReference>
<organism evidence="11 12">
    <name type="scientific">Bacillus wiedmannii</name>
    <dbReference type="NCBI Taxonomy" id="1890302"/>
    <lineage>
        <taxon>Bacteria</taxon>
        <taxon>Bacillati</taxon>
        <taxon>Bacillota</taxon>
        <taxon>Bacilli</taxon>
        <taxon>Bacillales</taxon>
        <taxon>Bacillaceae</taxon>
        <taxon>Bacillus</taxon>
        <taxon>Bacillus cereus group</taxon>
    </lineage>
</organism>
<sequence length="266" mass="29009">IGHSLSPVMHNDAFEHLNMDAHYHAFLVKEEVLGEAVRGLKALGISGFNVTTPHKVAIMDYLDEIDPLAKQIGAVNTVVHKDGKLIGYNTDGIGFVRALQSISSEPLQEKRILLLGAGGASRAIYFSLADVGVKEIDVANRTADKAKELIAACTATVNSVALSLEKATEEQGNYDIIIQTTTIGMHPRVEYTPLQISSLKKGTIVSDIIYNPFETKILCEAKEQGAMIQNGIDMFVYQGALAFEMWTGRVPNIDRMKQLVIRKLGG</sequence>
<dbReference type="HAMAP" id="MF_00222">
    <property type="entry name" value="Shikimate_DH_AroE"/>
    <property type="match status" value="1"/>
</dbReference>
<dbReference type="GO" id="GO:0009423">
    <property type="term" value="P:chorismate biosynthetic process"/>
    <property type="evidence" value="ECO:0007669"/>
    <property type="project" value="UniProtKB-UniPathway"/>
</dbReference>
<evidence type="ECO:0000259" key="8">
    <source>
        <dbReference type="Pfam" id="PF01488"/>
    </source>
</evidence>
<proteinExistence type="inferred from homology"/>
<feature type="domain" description="Shikimate dehydrogenase substrate binding N-terminal" evidence="9">
    <location>
        <begin position="1"/>
        <end position="78"/>
    </location>
</feature>
<evidence type="ECO:0000259" key="9">
    <source>
        <dbReference type="Pfam" id="PF08501"/>
    </source>
</evidence>